<feature type="non-terminal residue" evidence="4">
    <location>
        <position position="1"/>
    </location>
</feature>
<keyword evidence="3" id="KW-0949">S-adenosyl-L-methionine</keyword>
<reference evidence="4" key="1">
    <citation type="submission" date="2021-02" db="EMBL/GenBank/DDBJ databases">
        <authorList>
            <person name="Nowell W R."/>
        </authorList>
    </citation>
    <scope>NUCLEOTIDE SEQUENCE</scope>
</reference>
<evidence type="ECO:0000256" key="3">
    <source>
        <dbReference type="ARBA" id="ARBA00022691"/>
    </source>
</evidence>
<keyword evidence="2" id="KW-0808">Transferase</keyword>
<dbReference type="SUPFAM" id="SSF82199">
    <property type="entry name" value="SET domain"/>
    <property type="match status" value="1"/>
</dbReference>
<evidence type="ECO:0000256" key="2">
    <source>
        <dbReference type="ARBA" id="ARBA00022679"/>
    </source>
</evidence>
<dbReference type="PANTHER" id="PTHR46165">
    <property type="entry name" value="SET AND MYND DOMAIN-CONTAINING PROTEIN 4"/>
    <property type="match status" value="1"/>
</dbReference>
<dbReference type="GO" id="GO:0042826">
    <property type="term" value="F:histone deacetylase binding"/>
    <property type="evidence" value="ECO:0007669"/>
    <property type="project" value="TreeGrafter"/>
</dbReference>
<protein>
    <recommendedName>
        <fullName evidence="6">SET domain-containing protein</fullName>
    </recommendedName>
</protein>
<feature type="non-terminal residue" evidence="4">
    <location>
        <position position="91"/>
    </location>
</feature>
<evidence type="ECO:0008006" key="6">
    <source>
        <dbReference type="Google" id="ProtNLM"/>
    </source>
</evidence>
<dbReference type="EMBL" id="CAJOBS010020574">
    <property type="protein sequence ID" value="CAF4968891.1"/>
    <property type="molecule type" value="Genomic_DNA"/>
</dbReference>
<comment type="caution">
    <text evidence="4">The sequence shown here is derived from an EMBL/GenBank/DDBJ whole genome shotgun (WGS) entry which is preliminary data.</text>
</comment>
<sequence length="91" mass="10449">HSCNPNVIRNFIGDTVLVRLLSSISLNNIELVDNYGCLSATMAKEERQKKLDEQYHFQCQCQPCIEQWPNYDRLSEGTGEKNIISKPFDEA</sequence>
<proteinExistence type="predicted"/>
<accession>A0A821YXY3</accession>
<dbReference type="PANTHER" id="PTHR46165:SF7">
    <property type="entry name" value="SET AND MYND DOMAIN-CONTAINING PROTEIN 4"/>
    <property type="match status" value="1"/>
</dbReference>
<dbReference type="Proteomes" id="UP000663838">
    <property type="component" value="Unassembled WGS sequence"/>
</dbReference>
<dbReference type="AlphaFoldDB" id="A0A821YXY3"/>
<dbReference type="Gene3D" id="2.170.270.10">
    <property type="entry name" value="SET domain"/>
    <property type="match status" value="1"/>
</dbReference>
<dbReference type="GO" id="GO:0005634">
    <property type="term" value="C:nucleus"/>
    <property type="evidence" value="ECO:0007669"/>
    <property type="project" value="TreeGrafter"/>
</dbReference>
<keyword evidence="1" id="KW-0489">Methyltransferase</keyword>
<dbReference type="InterPro" id="IPR052097">
    <property type="entry name" value="SET-MYND_domain_protein"/>
</dbReference>
<dbReference type="GO" id="GO:0032259">
    <property type="term" value="P:methylation"/>
    <property type="evidence" value="ECO:0007669"/>
    <property type="project" value="UniProtKB-KW"/>
</dbReference>
<evidence type="ECO:0000313" key="5">
    <source>
        <dbReference type="Proteomes" id="UP000663838"/>
    </source>
</evidence>
<gene>
    <name evidence="4" type="ORF">TOA249_LOCUS34484</name>
</gene>
<dbReference type="GO" id="GO:0005737">
    <property type="term" value="C:cytoplasm"/>
    <property type="evidence" value="ECO:0007669"/>
    <property type="project" value="TreeGrafter"/>
</dbReference>
<evidence type="ECO:0000256" key="1">
    <source>
        <dbReference type="ARBA" id="ARBA00022603"/>
    </source>
</evidence>
<organism evidence="4 5">
    <name type="scientific">Rotaria socialis</name>
    <dbReference type="NCBI Taxonomy" id="392032"/>
    <lineage>
        <taxon>Eukaryota</taxon>
        <taxon>Metazoa</taxon>
        <taxon>Spiralia</taxon>
        <taxon>Gnathifera</taxon>
        <taxon>Rotifera</taxon>
        <taxon>Eurotatoria</taxon>
        <taxon>Bdelloidea</taxon>
        <taxon>Philodinida</taxon>
        <taxon>Philodinidae</taxon>
        <taxon>Rotaria</taxon>
    </lineage>
</organism>
<dbReference type="GO" id="GO:0008168">
    <property type="term" value="F:methyltransferase activity"/>
    <property type="evidence" value="ECO:0007669"/>
    <property type="project" value="UniProtKB-KW"/>
</dbReference>
<name>A0A821YXY3_9BILA</name>
<evidence type="ECO:0000313" key="4">
    <source>
        <dbReference type="EMBL" id="CAF4968891.1"/>
    </source>
</evidence>
<dbReference type="InterPro" id="IPR046341">
    <property type="entry name" value="SET_dom_sf"/>
</dbReference>